<dbReference type="EMBL" id="CP002959">
    <property type="protein sequence ID" value="AFM11950.1"/>
    <property type="molecule type" value="Genomic_DNA"/>
</dbReference>
<dbReference type="Proteomes" id="UP000006048">
    <property type="component" value="Chromosome"/>
</dbReference>
<dbReference type="HOGENOM" id="CLU_1011729_0_0_12"/>
<dbReference type="OrthoDB" id="865722at2"/>
<organism evidence="1 2">
    <name type="scientific">Turneriella parva (strain ATCC BAA-1111 / DSM 21527 / NCTC 11395 / H)</name>
    <name type="common">Leptospira parva</name>
    <dbReference type="NCBI Taxonomy" id="869212"/>
    <lineage>
        <taxon>Bacteria</taxon>
        <taxon>Pseudomonadati</taxon>
        <taxon>Spirochaetota</taxon>
        <taxon>Spirochaetia</taxon>
        <taxon>Leptospirales</taxon>
        <taxon>Leptospiraceae</taxon>
        <taxon>Turneriella</taxon>
    </lineage>
</organism>
<keyword evidence="2" id="KW-1185">Reference proteome</keyword>
<dbReference type="STRING" id="869212.Turpa_1302"/>
<proteinExistence type="predicted"/>
<dbReference type="KEGG" id="tpx:Turpa_1302"/>
<dbReference type="RefSeq" id="WP_014802466.1">
    <property type="nucleotide sequence ID" value="NC_018020.1"/>
</dbReference>
<name>I4B3U3_TURPD</name>
<gene>
    <name evidence="1" type="ordered locus">Turpa_1302</name>
</gene>
<accession>I4B3U3</accession>
<evidence type="ECO:0008006" key="3">
    <source>
        <dbReference type="Google" id="ProtNLM"/>
    </source>
</evidence>
<dbReference type="AlphaFoldDB" id="I4B3U3"/>
<reference evidence="1 2" key="1">
    <citation type="submission" date="2012-06" db="EMBL/GenBank/DDBJ databases">
        <title>The complete chromosome of genome of Turneriella parva DSM 21527.</title>
        <authorList>
            <consortium name="US DOE Joint Genome Institute (JGI-PGF)"/>
            <person name="Lucas S."/>
            <person name="Han J."/>
            <person name="Lapidus A."/>
            <person name="Bruce D."/>
            <person name="Goodwin L."/>
            <person name="Pitluck S."/>
            <person name="Peters L."/>
            <person name="Kyrpides N."/>
            <person name="Mavromatis K."/>
            <person name="Ivanova N."/>
            <person name="Mikhailova N."/>
            <person name="Chertkov O."/>
            <person name="Detter J.C."/>
            <person name="Tapia R."/>
            <person name="Han C."/>
            <person name="Land M."/>
            <person name="Hauser L."/>
            <person name="Markowitz V."/>
            <person name="Cheng J.-F."/>
            <person name="Hugenholtz P."/>
            <person name="Woyke T."/>
            <person name="Wu D."/>
            <person name="Gronow S."/>
            <person name="Wellnitz S."/>
            <person name="Brambilla E."/>
            <person name="Klenk H.-P."/>
            <person name="Eisen J.A."/>
        </authorList>
    </citation>
    <scope>NUCLEOTIDE SEQUENCE [LARGE SCALE GENOMIC DNA]</scope>
    <source>
        <strain evidence="2">ATCC BAA-1111 / DSM 21527 / NCTC 11395 / H</strain>
    </source>
</reference>
<protein>
    <recommendedName>
        <fullName evidence="3">Outer membrane protein beta-barrel domain-containing protein</fullName>
    </recommendedName>
</protein>
<evidence type="ECO:0000313" key="1">
    <source>
        <dbReference type="EMBL" id="AFM11950.1"/>
    </source>
</evidence>
<sequence>MRKLQCALILTFVTLLPLALYADKLVMNDETILEGVIISDAFGRIEFQMQDRIRFIDKSEIRQIIWRNRQMRISKWGGGFDFGTGYGHFTGRMNEYFSDHIPLLVGFDIGYEAWRLQLRNYIGLGMNTKQSFTYDGTWQQGLDTQIIHPEASVGYEFAIGANFAVIPFFGIASMHIAPPEKVRDTPGNDVALPFSTAIPMGLNYEYRFPDHTDSANKVDGTLAAYWIIRLRVAYVIGTFDGYDPRFAGNMVYFTISFGAYIRARSFEEKPILEDI</sequence>
<evidence type="ECO:0000313" key="2">
    <source>
        <dbReference type="Proteomes" id="UP000006048"/>
    </source>
</evidence>